<evidence type="ECO:0000313" key="10">
    <source>
        <dbReference type="Ensembl" id="ENSBOBP00000002000.1"/>
    </source>
</evidence>
<keyword evidence="5" id="KW-0378">Hydrolase</keyword>
<organism evidence="10 11">
    <name type="scientific">Bubo bubo</name>
    <name type="common">Eurasian eagle-owl</name>
    <name type="synonym">Strix bubo</name>
    <dbReference type="NCBI Taxonomy" id="30461"/>
    <lineage>
        <taxon>Eukaryota</taxon>
        <taxon>Metazoa</taxon>
        <taxon>Chordata</taxon>
        <taxon>Craniata</taxon>
        <taxon>Vertebrata</taxon>
        <taxon>Euteleostomi</taxon>
        <taxon>Archelosauria</taxon>
        <taxon>Archosauria</taxon>
        <taxon>Dinosauria</taxon>
        <taxon>Saurischia</taxon>
        <taxon>Theropoda</taxon>
        <taxon>Coelurosauria</taxon>
        <taxon>Aves</taxon>
        <taxon>Neognathae</taxon>
        <taxon>Neoaves</taxon>
        <taxon>Telluraves</taxon>
        <taxon>Strigiformes</taxon>
        <taxon>Strigidae</taxon>
        <taxon>Bubo</taxon>
    </lineage>
</organism>
<protein>
    <submittedName>
        <fullName evidence="10">Uncharacterized protein</fullName>
    </submittedName>
</protein>
<dbReference type="InterPro" id="IPR006639">
    <property type="entry name" value="Preselin/SPP"/>
</dbReference>
<evidence type="ECO:0000256" key="1">
    <source>
        <dbReference type="ARBA" id="ARBA00004127"/>
    </source>
</evidence>
<dbReference type="Proteomes" id="UP000694567">
    <property type="component" value="Unplaced"/>
</dbReference>
<evidence type="ECO:0000256" key="8">
    <source>
        <dbReference type="SAM" id="MobiDB-lite"/>
    </source>
</evidence>
<evidence type="ECO:0000256" key="7">
    <source>
        <dbReference type="ARBA" id="ARBA00023136"/>
    </source>
</evidence>
<dbReference type="InterPro" id="IPR007369">
    <property type="entry name" value="Peptidase_A22B_SPP"/>
</dbReference>
<sequence length="367" mass="41225">SSNTTVKKIEDFEHIKINSSIFFICENTATLFFTVLILYCSYDHLVCLITGLFCIYAPLGLYSCLSPSLNKLPFEEQKVHLQCLHKGLQVKKLNDEQWAWILHDALGISICLYELKEVHLANIKNCSLFLLPFLVYDVFLVLTTPSLTKCGGSTMEIIALGPFDSAHHEKIPFLLKIPVWYPKSGSDRPSTLLAYSHRFDIQAYSSWTYFVTSAAAYSCGLLTSFVVSSLRHKDQPALFYLVPFILTACLTTRPLPLPHKGSEIQSPKTEIRKGLIQQCNSNTTNNNNNNNSNSDSNEQSKISTDTAVRGPDVQIHAPRAPAPGCDDNPARAPPHCWGNLTLSWLNQDIIHPFILYHARHIQLLFSN</sequence>
<feature type="compositionally biased region" description="Low complexity" evidence="8">
    <location>
        <begin position="280"/>
        <end position="297"/>
    </location>
</feature>
<evidence type="ECO:0000256" key="9">
    <source>
        <dbReference type="SAM" id="Phobius"/>
    </source>
</evidence>
<proteinExistence type="inferred from homology"/>
<dbReference type="GO" id="GO:0098553">
    <property type="term" value="C:lumenal side of endoplasmic reticulum membrane"/>
    <property type="evidence" value="ECO:0007669"/>
    <property type="project" value="TreeGrafter"/>
</dbReference>
<accession>A0A8C0EAC6</accession>
<feature type="transmembrane region" description="Helical" evidence="9">
    <location>
        <begin position="45"/>
        <end position="63"/>
    </location>
</feature>
<dbReference type="GO" id="GO:0042500">
    <property type="term" value="F:aspartic endopeptidase activity, intramembrane cleaving"/>
    <property type="evidence" value="ECO:0007669"/>
    <property type="project" value="InterPro"/>
</dbReference>
<feature type="transmembrane region" description="Helical" evidence="9">
    <location>
        <begin position="237"/>
        <end position="255"/>
    </location>
</feature>
<evidence type="ECO:0000256" key="4">
    <source>
        <dbReference type="ARBA" id="ARBA00022692"/>
    </source>
</evidence>
<evidence type="ECO:0000313" key="11">
    <source>
        <dbReference type="Proteomes" id="UP000694567"/>
    </source>
</evidence>
<feature type="region of interest" description="Disordered" evidence="8">
    <location>
        <begin position="279"/>
        <end position="302"/>
    </location>
</feature>
<feature type="transmembrane region" description="Helical" evidence="9">
    <location>
        <begin position="207"/>
        <end position="230"/>
    </location>
</feature>
<evidence type="ECO:0000256" key="2">
    <source>
        <dbReference type="ARBA" id="ARBA00004366"/>
    </source>
</evidence>
<dbReference type="PANTHER" id="PTHR12174:SF39">
    <property type="entry name" value="SIGNAL PEPTIDE PEPTIDASE-LIKE 2B"/>
    <property type="match status" value="1"/>
</dbReference>
<evidence type="ECO:0000256" key="6">
    <source>
        <dbReference type="ARBA" id="ARBA00022989"/>
    </source>
</evidence>
<dbReference type="AlphaFoldDB" id="A0A8C0EAC6"/>
<dbReference type="Ensembl" id="ENSBOBT00000002037.1">
    <property type="protein sequence ID" value="ENSBOBP00000002000.1"/>
    <property type="gene ID" value="ENSBOBG00000001366.1"/>
</dbReference>
<evidence type="ECO:0000256" key="3">
    <source>
        <dbReference type="ARBA" id="ARBA00006859"/>
    </source>
</evidence>
<keyword evidence="6 9" id="KW-1133">Transmembrane helix</keyword>
<dbReference type="GO" id="GO:0005765">
    <property type="term" value="C:lysosomal membrane"/>
    <property type="evidence" value="ECO:0007669"/>
    <property type="project" value="TreeGrafter"/>
</dbReference>
<dbReference type="GO" id="GO:0030660">
    <property type="term" value="C:Golgi-associated vesicle membrane"/>
    <property type="evidence" value="ECO:0007669"/>
    <property type="project" value="TreeGrafter"/>
</dbReference>
<feature type="transmembrane region" description="Helical" evidence="9">
    <location>
        <begin position="20"/>
        <end position="38"/>
    </location>
</feature>
<dbReference type="Pfam" id="PF04258">
    <property type="entry name" value="Peptidase_A22B"/>
    <property type="match status" value="1"/>
</dbReference>
<feature type="transmembrane region" description="Helical" evidence="9">
    <location>
        <begin position="127"/>
        <end position="147"/>
    </location>
</feature>
<keyword evidence="4 9" id="KW-0812">Transmembrane</keyword>
<name>A0A8C0EAC6_BUBBB</name>
<reference evidence="10" key="1">
    <citation type="submission" date="2025-08" db="UniProtKB">
        <authorList>
            <consortium name="Ensembl"/>
        </authorList>
    </citation>
    <scope>IDENTIFICATION</scope>
</reference>
<keyword evidence="7 9" id="KW-0472">Membrane</keyword>
<dbReference type="SMART" id="SM00730">
    <property type="entry name" value="PSN"/>
    <property type="match status" value="1"/>
</dbReference>
<dbReference type="PANTHER" id="PTHR12174">
    <property type="entry name" value="SIGNAL PEPTIDE PEPTIDASE"/>
    <property type="match status" value="1"/>
</dbReference>
<reference evidence="10" key="2">
    <citation type="submission" date="2025-09" db="UniProtKB">
        <authorList>
            <consortium name="Ensembl"/>
        </authorList>
    </citation>
    <scope>IDENTIFICATION</scope>
</reference>
<evidence type="ECO:0000256" key="5">
    <source>
        <dbReference type="ARBA" id="ARBA00022801"/>
    </source>
</evidence>
<dbReference type="GO" id="GO:0033619">
    <property type="term" value="P:membrane protein proteolysis"/>
    <property type="evidence" value="ECO:0007669"/>
    <property type="project" value="TreeGrafter"/>
</dbReference>
<dbReference type="GO" id="GO:0098554">
    <property type="term" value="C:cytoplasmic side of endoplasmic reticulum membrane"/>
    <property type="evidence" value="ECO:0007669"/>
    <property type="project" value="TreeGrafter"/>
</dbReference>
<comment type="subcellular location">
    <subcellularLocation>
        <location evidence="1">Endomembrane system</location>
        <topology evidence="1">Multi-pass membrane protein</topology>
    </subcellularLocation>
    <subcellularLocation>
        <location evidence="2">Membrane</location>
        <topology evidence="2">Multi-pass membrane protein</topology>
        <orientation evidence="2">Lumenal side</orientation>
    </subcellularLocation>
</comment>
<keyword evidence="11" id="KW-1185">Reference proteome</keyword>
<comment type="similarity">
    <text evidence="3">Belongs to the peptidase A22B family.</text>
</comment>